<accession>A0A6J5GXC5</accession>
<proteinExistence type="predicted"/>
<reference evidence="1 2" key="1">
    <citation type="submission" date="2020-04" db="EMBL/GenBank/DDBJ databases">
        <authorList>
            <person name="De Canck E."/>
        </authorList>
    </citation>
    <scope>NUCLEOTIDE SEQUENCE [LARGE SCALE GENOMIC DNA]</scope>
    <source>
        <strain evidence="1 2">LMG 27177</strain>
    </source>
</reference>
<dbReference type="EMBL" id="CADIKI010000023">
    <property type="protein sequence ID" value="CAB3806555.1"/>
    <property type="molecule type" value="Genomic_DNA"/>
</dbReference>
<evidence type="ECO:0008006" key="3">
    <source>
        <dbReference type="Google" id="ProtNLM"/>
    </source>
</evidence>
<sequence length="258" mass="29234">MDISPPFGYRDVKALNRIDYVRFPAQGEVPPFVKDTAIVPLSIGEMVSASAHYPLVFVHDSLHDRVGLVAMLGLATGENLFYTASGWKTDAYQPAYIRRFPFCIAKVSASEQTDPNLLVCVEKDYVIGEARDGYRRLLDDDGKATQEWQKVETFLREYQADLERTSAFCKRLVELKLLDPLTATFTQADKKSWNVSGFLGINEGRLAQLGEETVMEWHRNGWLSRAYLHLFSLQRMQRLLHDKLGLSAAASEGLQRQD</sequence>
<gene>
    <name evidence="1" type="ORF">LMG27177_06114</name>
</gene>
<organism evidence="1 2">
    <name type="scientific">Paraburkholderia fynbosensis</name>
    <dbReference type="NCBI Taxonomy" id="1200993"/>
    <lineage>
        <taxon>Bacteria</taxon>
        <taxon>Pseudomonadati</taxon>
        <taxon>Pseudomonadota</taxon>
        <taxon>Betaproteobacteria</taxon>
        <taxon>Burkholderiales</taxon>
        <taxon>Burkholderiaceae</taxon>
        <taxon>Paraburkholderia</taxon>
    </lineage>
</organism>
<dbReference type="Pfam" id="PF07277">
    <property type="entry name" value="SapC"/>
    <property type="match status" value="1"/>
</dbReference>
<dbReference type="AlphaFoldDB" id="A0A6J5GXC5"/>
<evidence type="ECO:0000313" key="1">
    <source>
        <dbReference type="EMBL" id="CAB3806555.1"/>
    </source>
</evidence>
<dbReference type="InterPro" id="IPR010836">
    <property type="entry name" value="SapC"/>
</dbReference>
<protein>
    <recommendedName>
        <fullName evidence="3">SapC family protein</fullName>
    </recommendedName>
</protein>
<name>A0A6J5GXC5_9BURK</name>
<keyword evidence="2" id="KW-1185">Reference proteome</keyword>
<dbReference type="Proteomes" id="UP000494252">
    <property type="component" value="Unassembled WGS sequence"/>
</dbReference>
<evidence type="ECO:0000313" key="2">
    <source>
        <dbReference type="Proteomes" id="UP000494252"/>
    </source>
</evidence>